<keyword evidence="4" id="KW-1185">Reference proteome</keyword>
<dbReference type="InterPro" id="IPR009004">
    <property type="entry name" value="Transposase_Mu_C"/>
</dbReference>
<dbReference type="InterPro" id="IPR012337">
    <property type="entry name" value="RNaseH-like_sf"/>
</dbReference>
<dbReference type="Gene3D" id="3.30.420.10">
    <property type="entry name" value="Ribonuclease H-like superfamily/Ribonuclease H"/>
    <property type="match status" value="1"/>
</dbReference>
<evidence type="ECO:0000256" key="1">
    <source>
        <dbReference type="SAM" id="MobiDB-lite"/>
    </source>
</evidence>
<proteinExistence type="predicted"/>
<evidence type="ECO:0000313" key="4">
    <source>
        <dbReference type="Proteomes" id="UP000305238"/>
    </source>
</evidence>
<evidence type="ECO:0000259" key="2">
    <source>
        <dbReference type="PROSITE" id="PS50994"/>
    </source>
</evidence>
<feature type="compositionally biased region" description="Pro residues" evidence="1">
    <location>
        <begin position="498"/>
        <end position="516"/>
    </location>
</feature>
<dbReference type="Pfam" id="PF00665">
    <property type="entry name" value="rve"/>
    <property type="match status" value="1"/>
</dbReference>
<dbReference type="SUPFAM" id="SSF50610">
    <property type="entry name" value="mu transposase, C-terminal domain"/>
    <property type="match status" value="1"/>
</dbReference>
<dbReference type="GO" id="GO:0015074">
    <property type="term" value="P:DNA integration"/>
    <property type="evidence" value="ECO:0007669"/>
    <property type="project" value="InterPro"/>
</dbReference>
<name>A0A5S4H818_9ACTN</name>
<dbReference type="Pfam" id="PF09299">
    <property type="entry name" value="Mu-transpos_C"/>
    <property type="match status" value="1"/>
</dbReference>
<reference evidence="3 4" key="1">
    <citation type="submission" date="2019-05" db="EMBL/GenBank/DDBJ databases">
        <title>Draft genome sequence of Actinomadura geliboluensis A8036.</title>
        <authorList>
            <person name="Saricaoglu S."/>
            <person name="Isik K."/>
        </authorList>
    </citation>
    <scope>NUCLEOTIDE SEQUENCE [LARGE SCALE GENOMIC DNA]</scope>
    <source>
        <strain evidence="3 4">A8036</strain>
    </source>
</reference>
<dbReference type="PANTHER" id="PTHR35004">
    <property type="entry name" value="TRANSPOSASE RV3428C-RELATED"/>
    <property type="match status" value="1"/>
</dbReference>
<dbReference type="InterPro" id="IPR001584">
    <property type="entry name" value="Integrase_cat-core"/>
</dbReference>
<dbReference type="OrthoDB" id="52928at2"/>
<dbReference type="PANTHER" id="PTHR35004:SF7">
    <property type="entry name" value="INTEGRASE PROTEIN"/>
    <property type="match status" value="1"/>
</dbReference>
<feature type="compositionally biased region" description="Basic residues" evidence="1">
    <location>
        <begin position="517"/>
        <end position="526"/>
    </location>
</feature>
<dbReference type="Proteomes" id="UP000305238">
    <property type="component" value="Unassembled WGS sequence"/>
</dbReference>
<dbReference type="SUPFAM" id="SSF53098">
    <property type="entry name" value="Ribonuclease H-like"/>
    <property type="match status" value="1"/>
</dbReference>
<accession>A0A5S4H818</accession>
<dbReference type="InterPro" id="IPR015378">
    <property type="entry name" value="Transposase-like_Mu_C"/>
</dbReference>
<organism evidence="3 4">
    <name type="scientific">Actinomadura geliboluensis</name>
    <dbReference type="NCBI Taxonomy" id="882440"/>
    <lineage>
        <taxon>Bacteria</taxon>
        <taxon>Bacillati</taxon>
        <taxon>Actinomycetota</taxon>
        <taxon>Actinomycetes</taxon>
        <taxon>Streptosporangiales</taxon>
        <taxon>Thermomonosporaceae</taxon>
        <taxon>Actinomadura</taxon>
    </lineage>
</organism>
<feature type="region of interest" description="Disordered" evidence="1">
    <location>
        <begin position="487"/>
        <end position="567"/>
    </location>
</feature>
<dbReference type="PROSITE" id="PS50994">
    <property type="entry name" value="INTEGRASE"/>
    <property type="match status" value="1"/>
</dbReference>
<evidence type="ECO:0000313" key="3">
    <source>
        <dbReference type="EMBL" id="TMR40894.1"/>
    </source>
</evidence>
<dbReference type="RefSeq" id="WP_138635734.1">
    <property type="nucleotide sequence ID" value="NZ_VCKZ01000039.1"/>
</dbReference>
<dbReference type="AlphaFoldDB" id="A0A5S4H818"/>
<sequence length="567" mass="63163">MSHLDLEQWRGSLMQLRALKADGLLTTGHVREVAGSFGVTERTVWRRLSSDPPPGGDAAPTRRGRAPYELTQTDLVAYIIYNGNIAHLHRARCGVLDGSLTAAGNPVPQALAEGWRGTRPVALRTLQRAFASQLSSGMRAGMTEGEAGRRRHEVYLERDSVPRNQVWEMDHARLPLMVQTRRGAATNPWLTSVLDCGTRAVLGWCLATRPNASTVLTALAMALTHDPARGPFGAVPRLVRVDQGLEFAAESVQAALGSLSVTRDRLPGYEPHLKGKIERFHRTVQDAFSKGQPGFTDGPRDKAGNLLGPLKDDPKSRAAAQQAEVKPMSLEEFARRFAKWAHWYNTKKPHSMLNGATPLQAWEADPFELYRIPADTIRHLLMAVKSEHTIGKNGINFNSRTYHHRKLSGRAGERVTLRHMPNDPSFVEVYLNGVHWCTAHPKDELTEEEKDAIFEERRAKKTELKRLHGQARKIAQEELMIAGDAPETQMATENSPTRPAPAPTPPKRQTPAPPHKLPTRRQRKRAPRLDILGIVDPYTDTDTDTEPKPVDLSEYHRPDHQTTESSP</sequence>
<feature type="compositionally biased region" description="Basic and acidic residues" evidence="1">
    <location>
        <begin position="545"/>
        <end position="567"/>
    </location>
</feature>
<feature type="domain" description="Integrase catalytic" evidence="2">
    <location>
        <begin position="158"/>
        <end position="366"/>
    </location>
</feature>
<dbReference type="InterPro" id="IPR036397">
    <property type="entry name" value="RNaseH_sf"/>
</dbReference>
<dbReference type="GO" id="GO:0003676">
    <property type="term" value="F:nucleic acid binding"/>
    <property type="evidence" value="ECO:0007669"/>
    <property type="project" value="InterPro"/>
</dbReference>
<protein>
    <submittedName>
        <fullName evidence="3">DDE-type integrase/transposase/recombinase</fullName>
    </submittedName>
</protein>
<dbReference type="EMBL" id="VCKZ01000039">
    <property type="protein sequence ID" value="TMR40894.1"/>
    <property type="molecule type" value="Genomic_DNA"/>
</dbReference>
<comment type="caution">
    <text evidence="3">The sequence shown here is derived from an EMBL/GenBank/DDBJ whole genome shotgun (WGS) entry which is preliminary data.</text>
</comment>
<gene>
    <name evidence="3" type="ORF">ETD96_08420</name>
</gene>